<proteinExistence type="predicted"/>
<dbReference type="Pfam" id="PF18648">
    <property type="entry name" value="ADPRTs_Tse2"/>
    <property type="match status" value="1"/>
</dbReference>
<dbReference type="Proteomes" id="UP000250266">
    <property type="component" value="Unassembled WGS sequence"/>
</dbReference>
<feature type="non-terminal residue" evidence="3">
    <location>
        <position position="1"/>
    </location>
</feature>
<dbReference type="OrthoDB" id="10266325at2759"/>
<name>A0A8E2DZH3_9PEZI</name>
<feature type="domain" description="Tse2 ADP-ribosyltransferase toxin" evidence="2">
    <location>
        <begin position="1"/>
        <end position="53"/>
    </location>
</feature>
<reference evidence="3 4" key="1">
    <citation type="journal article" date="2016" name="Nat. Commun.">
        <title>Ectomycorrhizal ecology is imprinted in the genome of the dominant symbiotic fungus Cenococcum geophilum.</title>
        <authorList>
            <consortium name="DOE Joint Genome Institute"/>
            <person name="Peter M."/>
            <person name="Kohler A."/>
            <person name="Ohm R.A."/>
            <person name="Kuo A."/>
            <person name="Krutzmann J."/>
            <person name="Morin E."/>
            <person name="Arend M."/>
            <person name="Barry K.W."/>
            <person name="Binder M."/>
            <person name="Choi C."/>
            <person name="Clum A."/>
            <person name="Copeland A."/>
            <person name="Grisel N."/>
            <person name="Haridas S."/>
            <person name="Kipfer T."/>
            <person name="LaButti K."/>
            <person name="Lindquist E."/>
            <person name="Lipzen A."/>
            <person name="Maire R."/>
            <person name="Meier B."/>
            <person name="Mihaltcheva S."/>
            <person name="Molinier V."/>
            <person name="Murat C."/>
            <person name="Poggeler S."/>
            <person name="Quandt C.A."/>
            <person name="Sperisen C."/>
            <person name="Tritt A."/>
            <person name="Tisserant E."/>
            <person name="Crous P.W."/>
            <person name="Henrissat B."/>
            <person name="Nehls U."/>
            <person name="Egli S."/>
            <person name="Spatafora J.W."/>
            <person name="Grigoriev I.V."/>
            <person name="Martin F.M."/>
        </authorList>
    </citation>
    <scope>NUCLEOTIDE SEQUENCE [LARGE SCALE GENOMIC DNA]</scope>
    <source>
        <strain evidence="3 4">CBS 459.81</strain>
    </source>
</reference>
<feature type="non-terminal residue" evidence="3">
    <location>
        <position position="64"/>
    </location>
</feature>
<gene>
    <name evidence="3" type="ORF">K432DRAFT_270578</name>
</gene>
<dbReference type="InterPro" id="IPR041018">
    <property type="entry name" value="ADPRTs_Tse2"/>
</dbReference>
<keyword evidence="4" id="KW-1185">Reference proteome</keyword>
<organism evidence="3 4">
    <name type="scientific">Lepidopterella palustris CBS 459.81</name>
    <dbReference type="NCBI Taxonomy" id="1314670"/>
    <lineage>
        <taxon>Eukaryota</taxon>
        <taxon>Fungi</taxon>
        <taxon>Dikarya</taxon>
        <taxon>Ascomycota</taxon>
        <taxon>Pezizomycotina</taxon>
        <taxon>Dothideomycetes</taxon>
        <taxon>Pleosporomycetidae</taxon>
        <taxon>Mytilinidiales</taxon>
        <taxon>Argynnaceae</taxon>
        <taxon>Lepidopterella</taxon>
    </lineage>
</organism>
<evidence type="ECO:0000256" key="1">
    <source>
        <dbReference type="SAM" id="MobiDB-lite"/>
    </source>
</evidence>
<dbReference type="EMBL" id="KV745497">
    <property type="protein sequence ID" value="OCK74366.1"/>
    <property type="molecule type" value="Genomic_DNA"/>
</dbReference>
<protein>
    <recommendedName>
        <fullName evidence="2">Tse2 ADP-ribosyltransferase toxin domain-containing protein</fullName>
    </recommendedName>
</protein>
<feature type="region of interest" description="Disordered" evidence="1">
    <location>
        <begin position="45"/>
        <end position="64"/>
    </location>
</feature>
<evidence type="ECO:0000313" key="4">
    <source>
        <dbReference type="Proteomes" id="UP000250266"/>
    </source>
</evidence>
<dbReference type="AlphaFoldDB" id="A0A8E2DZH3"/>
<evidence type="ECO:0000313" key="3">
    <source>
        <dbReference type="EMBL" id="OCK74366.1"/>
    </source>
</evidence>
<evidence type="ECO:0000259" key="2">
    <source>
        <dbReference type="Pfam" id="PF18648"/>
    </source>
</evidence>
<accession>A0A8E2DZH3</accession>
<sequence length="64" mass="7287">GTALPEDLILVHERSDHWPLQLAKEMAIDGMYDTAYRKITGFLGEKGKPMSIDQKQRKYPAPTE</sequence>